<evidence type="ECO:0000313" key="3">
    <source>
        <dbReference type="Proteomes" id="UP000323866"/>
    </source>
</evidence>
<accession>A0A5M8QBL4</accession>
<dbReference type="EMBL" id="VKKZ01000022">
    <property type="protein sequence ID" value="KAA6432538.1"/>
    <property type="molecule type" value="Genomic_DNA"/>
</dbReference>
<name>A0A5M8QBL4_9BACT</name>
<dbReference type="Proteomes" id="UP001570846">
    <property type="component" value="Unassembled WGS sequence"/>
</dbReference>
<comment type="caution">
    <text evidence="1">The sequence shown here is derived from an EMBL/GenBank/DDBJ whole genome shotgun (WGS) entry which is preliminary data.</text>
</comment>
<evidence type="ECO:0000313" key="2">
    <source>
        <dbReference type="EMBL" id="MFA1771305.1"/>
    </source>
</evidence>
<protein>
    <submittedName>
        <fullName evidence="2">Zinc ribbon domain-containing protein</fullName>
    </submittedName>
</protein>
<proteinExistence type="predicted"/>
<dbReference type="Proteomes" id="UP000323866">
    <property type="component" value="Unassembled WGS sequence"/>
</dbReference>
<reference evidence="1 3" key="1">
    <citation type="submission" date="2019-07" db="EMBL/GenBank/DDBJ databases">
        <authorList>
            <person name="Qu J.-H."/>
        </authorList>
    </citation>
    <scope>NUCLEOTIDE SEQUENCE [LARGE SCALE GENOMIC DNA]</scope>
    <source>
        <strain evidence="1 3">MDT1-10-3</strain>
    </source>
</reference>
<dbReference type="AlphaFoldDB" id="A0A5M8QBL4"/>
<gene>
    <name evidence="2" type="ORF">ACD591_08385</name>
    <name evidence="1" type="ORF">FOE74_15725</name>
</gene>
<dbReference type="RefSeq" id="WP_149099569.1">
    <property type="nucleotide sequence ID" value="NZ_BMMG01000005.1"/>
</dbReference>
<evidence type="ECO:0000313" key="1">
    <source>
        <dbReference type="EMBL" id="KAA6432538.1"/>
    </source>
</evidence>
<sequence length="103" mass="12251">MIFRELFLRVNGLQQENEHGYTQVKEEEHLPLRHHIKCGTCGKPLTGYIVRKKELFYYNCNKIGCRLNRNASKMQNLYQDLLKHYQVTPVLLPQVQEAMEQVF</sequence>
<evidence type="ECO:0000313" key="4">
    <source>
        <dbReference type="Proteomes" id="UP001570846"/>
    </source>
</evidence>
<reference evidence="1 3" key="2">
    <citation type="submission" date="2019-09" db="EMBL/GenBank/DDBJ databases">
        <title>A bacterium isolated from glacier soil.</title>
        <authorList>
            <person name="Liu Q."/>
        </authorList>
    </citation>
    <scope>NUCLEOTIDE SEQUENCE [LARGE SCALE GENOMIC DNA]</scope>
    <source>
        <strain evidence="1 3">MDT1-10-3</strain>
    </source>
</reference>
<dbReference type="OrthoDB" id="9815006at2"/>
<reference evidence="2 4" key="3">
    <citation type="submission" date="2024-08" db="EMBL/GenBank/DDBJ databases">
        <authorList>
            <person name="Wei W."/>
        </authorList>
    </citation>
    <scope>NUCLEOTIDE SEQUENCE [LARGE SCALE GENOMIC DNA]</scope>
    <source>
        <strain evidence="2 4">XU2</strain>
    </source>
</reference>
<dbReference type="EMBL" id="JBGOGF010000004">
    <property type="protein sequence ID" value="MFA1771305.1"/>
    <property type="molecule type" value="Genomic_DNA"/>
</dbReference>
<organism evidence="1 3">
    <name type="scientific">Rufibacter glacialis</name>
    <dbReference type="NCBI Taxonomy" id="1259555"/>
    <lineage>
        <taxon>Bacteria</taxon>
        <taxon>Pseudomonadati</taxon>
        <taxon>Bacteroidota</taxon>
        <taxon>Cytophagia</taxon>
        <taxon>Cytophagales</taxon>
        <taxon>Hymenobacteraceae</taxon>
        <taxon>Rufibacter</taxon>
    </lineage>
</organism>
<keyword evidence="4" id="KW-1185">Reference proteome</keyword>